<evidence type="ECO:0000256" key="3">
    <source>
        <dbReference type="ARBA" id="ARBA00022605"/>
    </source>
</evidence>
<evidence type="ECO:0000256" key="15">
    <source>
        <dbReference type="ARBA" id="ARBA00034078"/>
    </source>
</evidence>
<comment type="caution">
    <text evidence="19">The sequence shown here is derived from an EMBL/GenBank/DDBJ whole genome shotgun (WGS) entry which is preliminary data.</text>
</comment>
<gene>
    <name evidence="19" type="ORF">CVIRNUC_006771</name>
</gene>
<dbReference type="InterPro" id="IPR037237">
    <property type="entry name" value="IlvD/EDD_N"/>
</dbReference>
<evidence type="ECO:0000256" key="14">
    <source>
        <dbReference type="ARBA" id="ARBA00029490"/>
    </source>
</evidence>
<comment type="catalytic activity">
    <reaction evidence="16">
        <text>(2R,3R)-2,3-dihydroxy-3-methylpentanoate = (S)-3-methyl-2-oxopentanoate + H2O</text>
        <dbReference type="Rhea" id="RHEA:27694"/>
        <dbReference type="ChEBI" id="CHEBI:15377"/>
        <dbReference type="ChEBI" id="CHEBI:35146"/>
        <dbReference type="ChEBI" id="CHEBI:49258"/>
        <dbReference type="EC" id="4.2.1.9"/>
    </reaction>
    <physiologicalReaction direction="left-to-right" evidence="16">
        <dbReference type="Rhea" id="RHEA:27695"/>
    </physiologicalReaction>
</comment>
<dbReference type="Gene3D" id="3.50.30.80">
    <property type="entry name" value="IlvD/EDD C-terminal domain-like"/>
    <property type="match status" value="1"/>
</dbReference>
<evidence type="ECO:0000256" key="6">
    <source>
        <dbReference type="ARBA" id="ARBA00022842"/>
    </source>
</evidence>
<protein>
    <recommendedName>
        <fullName evidence="14">dihydroxy-acid dehydratase</fullName>
        <ecNumber evidence="14">4.2.1.9</ecNumber>
    </recommendedName>
</protein>
<keyword evidence="20" id="KW-1185">Reference proteome</keyword>
<dbReference type="NCBIfam" id="TIGR00110">
    <property type="entry name" value="ilvD"/>
    <property type="match status" value="1"/>
</dbReference>
<evidence type="ECO:0000313" key="20">
    <source>
        <dbReference type="Proteomes" id="UP001314263"/>
    </source>
</evidence>
<dbReference type="InterPro" id="IPR020558">
    <property type="entry name" value="DiOHA_6PGluconate_deHydtase_CS"/>
</dbReference>
<reference evidence="19 20" key="1">
    <citation type="submission" date="2023-10" db="EMBL/GenBank/DDBJ databases">
        <authorList>
            <person name="Maclean D."/>
            <person name="Macfadyen A."/>
        </authorList>
    </citation>
    <scope>NUCLEOTIDE SEQUENCE [LARGE SCALE GENOMIC DNA]</scope>
</reference>
<comment type="cofactor">
    <cofactor evidence="1">
        <name>Mg(2+)</name>
        <dbReference type="ChEBI" id="CHEBI:18420"/>
    </cofactor>
</comment>
<dbReference type="InterPro" id="IPR050165">
    <property type="entry name" value="DHAD_IlvD/Edd"/>
</dbReference>
<dbReference type="GO" id="GO:0008652">
    <property type="term" value="P:amino acid biosynthetic process"/>
    <property type="evidence" value="ECO:0007669"/>
    <property type="project" value="UniProtKB-KW"/>
</dbReference>
<keyword evidence="6" id="KW-0460">Magnesium</keyword>
<comment type="pathway">
    <text evidence="13">Amino-acid biosynthesis; L-isoleucine biosynthesis; L-isoleucine from 2-oxobutanoate: step 3/4.</text>
</comment>
<dbReference type="InterPro" id="IPR004404">
    <property type="entry name" value="DihydroxyA_deHydtase"/>
</dbReference>
<evidence type="ECO:0000256" key="9">
    <source>
        <dbReference type="ARBA" id="ARBA00023239"/>
    </source>
</evidence>
<dbReference type="EMBL" id="CAUYUE010000008">
    <property type="protein sequence ID" value="CAK0783572.1"/>
    <property type="molecule type" value="Genomic_DNA"/>
</dbReference>
<accession>A0AAV1I905</accession>
<dbReference type="GO" id="GO:0051537">
    <property type="term" value="F:2 iron, 2 sulfur cluster binding"/>
    <property type="evidence" value="ECO:0007669"/>
    <property type="project" value="UniProtKB-KW"/>
</dbReference>
<dbReference type="InterPro" id="IPR042096">
    <property type="entry name" value="Dihydro-acid_dehy_C"/>
</dbReference>
<dbReference type="EC" id="4.2.1.9" evidence="14"/>
<dbReference type="Pfam" id="PF00920">
    <property type="entry name" value="ILVD_EDD_N"/>
    <property type="match status" value="1"/>
</dbReference>
<evidence type="ECO:0000256" key="4">
    <source>
        <dbReference type="ARBA" id="ARBA00022714"/>
    </source>
</evidence>
<sequence length="529" mass="56497">MNKPQVGISSVWYEGNPCNMHLNDLAADVKRGVEESGMVGYRFNTVGVSDAISMGTDGMSFSLQSRDLIADSVETVMGAQWYDANISLPGCDKNMPGVLIAMARLNRPALMVYGGTIKPGYSSVSSKPIDVISAFQSYGAYAADLMSEEERLDVVRNACPGAGACGGMYTANTMASAIEALGMSLPYSSSTPAEDPLKRLECRKAGFQILELLKQDVKPRDIMTRAAFENAMVIVMALGGSTNAVLHLLAMARACHVHLSLDDFQAASDRTPFIADLKPSGKYVMEDVHKIGGTPAVLKYLLKHGLVDGSCLTVTGKTLAENLESVPDLQEGQQVIMPIDKPIKETGHLQILYGNLAPEGCVAKITGKEGLVFEGPAKVYDSEEDMLAALSENPAALKGAVIVIRYEGPKGGPGMPEMLTPTSAIMGAGLGQDVALITDGRFSGGSHGFCIGHVAPEAQEGGPLALVEDGDRIRIDAKSRKMDALDVDEKEWQRRREQWQPLPLKATEGTLYKYIKNVTSASLGCVTDA</sequence>
<comment type="cofactor">
    <cofactor evidence="15">
        <name>[2Fe-2S] cluster</name>
        <dbReference type="ChEBI" id="CHEBI:190135"/>
    </cofactor>
</comment>
<dbReference type="FunFam" id="3.50.30.80:FF:000001">
    <property type="entry name" value="Dihydroxy-acid dehydratase"/>
    <property type="match status" value="1"/>
</dbReference>
<evidence type="ECO:0000256" key="5">
    <source>
        <dbReference type="ARBA" id="ARBA00022723"/>
    </source>
</evidence>
<evidence type="ECO:0000256" key="10">
    <source>
        <dbReference type="ARBA" id="ARBA00023304"/>
    </source>
</evidence>
<dbReference type="SUPFAM" id="SSF52016">
    <property type="entry name" value="LeuD/IlvD-like"/>
    <property type="match status" value="1"/>
</dbReference>
<dbReference type="PROSITE" id="PS00887">
    <property type="entry name" value="ILVD_EDD_2"/>
    <property type="match status" value="1"/>
</dbReference>
<dbReference type="PROSITE" id="PS00886">
    <property type="entry name" value="ILVD_EDD_1"/>
    <property type="match status" value="1"/>
</dbReference>
<dbReference type="GO" id="GO:0009570">
    <property type="term" value="C:chloroplast stroma"/>
    <property type="evidence" value="ECO:0007669"/>
    <property type="project" value="TreeGrafter"/>
</dbReference>
<comment type="pathway">
    <text evidence="12">Amino-acid biosynthesis; L-valine biosynthesis; L-valine from pyruvate: step 3/4.</text>
</comment>
<dbReference type="InterPro" id="IPR056740">
    <property type="entry name" value="ILV_EDD_C"/>
</dbReference>
<dbReference type="AlphaFoldDB" id="A0AAV1I905"/>
<evidence type="ECO:0000256" key="8">
    <source>
        <dbReference type="ARBA" id="ARBA00023014"/>
    </source>
</evidence>
<keyword evidence="4" id="KW-0001">2Fe-2S</keyword>
<evidence type="ECO:0000313" key="19">
    <source>
        <dbReference type="EMBL" id="CAK0783572.1"/>
    </source>
</evidence>
<dbReference type="Proteomes" id="UP001314263">
    <property type="component" value="Unassembled WGS sequence"/>
</dbReference>
<evidence type="ECO:0000256" key="13">
    <source>
        <dbReference type="ARBA" id="ARBA00029437"/>
    </source>
</evidence>
<keyword evidence="10" id="KW-0100">Branched-chain amino acid biosynthesis</keyword>
<evidence type="ECO:0000256" key="12">
    <source>
        <dbReference type="ARBA" id="ARBA00029436"/>
    </source>
</evidence>
<evidence type="ECO:0000256" key="1">
    <source>
        <dbReference type="ARBA" id="ARBA00001946"/>
    </source>
</evidence>
<dbReference type="InterPro" id="IPR000581">
    <property type="entry name" value="ILV_EDD_N"/>
</dbReference>
<dbReference type="GO" id="GO:0004160">
    <property type="term" value="F:dihydroxy-acid dehydratase activity"/>
    <property type="evidence" value="ECO:0007669"/>
    <property type="project" value="UniProtKB-EC"/>
</dbReference>
<evidence type="ECO:0000256" key="7">
    <source>
        <dbReference type="ARBA" id="ARBA00023004"/>
    </source>
</evidence>
<proteinExistence type="inferred from homology"/>
<organism evidence="19 20">
    <name type="scientific">Coccomyxa viridis</name>
    <dbReference type="NCBI Taxonomy" id="1274662"/>
    <lineage>
        <taxon>Eukaryota</taxon>
        <taxon>Viridiplantae</taxon>
        <taxon>Chlorophyta</taxon>
        <taxon>core chlorophytes</taxon>
        <taxon>Trebouxiophyceae</taxon>
        <taxon>Trebouxiophyceae incertae sedis</taxon>
        <taxon>Coccomyxaceae</taxon>
        <taxon>Coccomyxa</taxon>
    </lineage>
</organism>
<evidence type="ECO:0000259" key="17">
    <source>
        <dbReference type="Pfam" id="PF00920"/>
    </source>
</evidence>
<keyword evidence="5" id="KW-0479">Metal-binding</keyword>
<evidence type="ECO:0000256" key="2">
    <source>
        <dbReference type="ARBA" id="ARBA00006486"/>
    </source>
</evidence>
<keyword evidence="7" id="KW-0408">Iron</keyword>
<dbReference type="GO" id="GO:0009082">
    <property type="term" value="P:branched-chain amino acid biosynthetic process"/>
    <property type="evidence" value="ECO:0007669"/>
    <property type="project" value="UniProtKB-KW"/>
</dbReference>
<keyword evidence="9" id="KW-0456">Lyase</keyword>
<feature type="domain" description="Dihydroxy-acid/6-phosphogluconate dehydratase N-terminal" evidence="17">
    <location>
        <begin position="3"/>
        <end position="322"/>
    </location>
</feature>
<dbReference type="SUPFAM" id="SSF143975">
    <property type="entry name" value="IlvD/EDD N-terminal domain-like"/>
    <property type="match status" value="1"/>
</dbReference>
<evidence type="ECO:0000259" key="18">
    <source>
        <dbReference type="Pfam" id="PF24877"/>
    </source>
</evidence>
<dbReference type="GO" id="GO:0046872">
    <property type="term" value="F:metal ion binding"/>
    <property type="evidence" value="ECO:0007669"/>
    <property type="project" value="UniProtKB-KW"/>
</dbReference>
<dbReference type="NCBIfam" id="NF002068">
    <property type="entry name" value="PRK00911.1"/>
    <property type="match status" value="1"/>
</dbReference>
<name>A0AAV1I905_9CHLO</name>
<evidence type="ECO:0000256" key="16">
    <source>
        <dbReference type="ARBA" id="ARBA00052865"/>
    </source>
</evidence>
<feature type="domain" description="Dihydroxy-acid/6-phosphogluconate dehydratase C-terminal" evidence="18">
    <location>
        <begin position="334"/>
        <end position="525"/>
    </location>
</feature>
<dbReference type="Pfam" id="PF24877">
    <property type="entry name" value="ILV_EDD_C"/>
    <property type="match status" value="1"/>
</dbReference>
<comment type="catalytic activity">
    <reaction evidence="11">
        <text>(2R)-2,3-dihydroxy-3-methylbutanoate = 3-methyl-2-oxobutanoate + H2O</text>
        <dbReference type="Rhea" id="RHEA:24809"/>
        <dbReference type="ChEBI" id="CHEBI:11851"/>
        <dbReference type="ChEBI" id="CHEBI:15377"/>
        <dbReference type="ChEBI" id="CHEBI:49072"/>
        <dbReference type="EC" id="4.2.1.9"/>
    </reaction>
    <physiologicalReaction direction="left-to-right" evidence="11">
        <dbReference type="Rhea" id="RHEA:24810"/>
    </physiologicalReaction>
</comment>
<keyword evidence="8" id="KW-0411">Iron-sulfur</keyword>
<comment type="similarity">
    <text evidence="2">Belongs to the IlvD/Edd family.</text>
</comment>
<evidence type="ECO:0000256" key="11">
    <source>
        <dbReference type="ARBA" id="ARBA00029304"/>
    </source>
</evidence>
<dbReference type="PANTHER" id="PTHR21000:SF5">
    <property type="entry name" value="DIHYDROXY-ACID DEHYDRATASE, MITOCHONDRIAL"/>
    <property type="match status" value="1"/>
</dbReference>
<keyword evidence="3" id="KW-0028">Amino-acid biosynthesis</keyword>
<dbReference type="PANTHER" id="PTHR21000">
    <property type="entry name" value="DIHYDROXY-ACID DEHYDRATASE DAD"/>
    <property type="match status" value="1"/>
</dbReference>